<keyword evidence="2" id="KW-1185">Reference proteome</keyword>
<reference evidence="1 2" key="1">
    <citation type="submission" date="2024-09" db="EMBL/GenBank/DDBJ databases">
        <title>Rethinking Asexuality: The Enigmatic Case of Functional Sexual Genes in Lepraria (Stereocaulaceae).</title>
        <authorList>
            <person name="Doellman M."/>
            <person name="Sun Y."/>
            <person name="Barcenas-Pena A."/>
            <person name="Lumbsch H.T."/>
            <person name="Grewe F."/>
        </authorList>
    </citation>
    <scope>NUCLEOTIDE SEQUENCE [LARGE SCALE GENOMIC DNA]</scope>
    <source>
        <strain evidence="1 2">Mercado 3170</strain>
    </source>
</reference>
<dbReference type="Proteomes" id="UP001590950">
    <property type="component" value="Unassembled WGS sequence"/>
</dbReference>
<comment type="caution">
    <text evidence="1">The sequence shown here is derived from an EMBL/GenBank/DDBJ whole genome shotgun (WGS) entry which is preliminary data.</text>
</comment>
<evidence type="ECO:0000313" key="1">
    <source>
        <dbReference type="EMBL" id="KAL2042394.1"/>
    </source>
</evidence>
<dbReference type="EMBL" id="JBEFKJ010000014">
    <property type="protein sequence ID" value="KAL2042394.1"/>
    <property type="molecule type" value="Genomic_DNA"/>
</dbReference>
<protein>
    <submittedName>
        <fullName evidence="1">Uncharacterized protein</fullName>
    </submittedName>
</protein>
<sequence length="210" mass="22661">MIDTVPSEVILTPVLDSENVKHVEITLNVDWSGKLTLAGFIRYIEAAGSNFAPDMSPSLFETATLLPTRESGPGGLAVFGERFLLQDTPFVVPALSSIIPGLASFKILDPAKVWTFNVTAAYLTTSPPPSLTATIAYRVPQPGNMSPRIDKSTTMQLNLIGKAEPFSLCSVMLEHTLDGTQVFSSSMDIVDEGSSAKAEFRKHLRALDFA</sequence>
<accession>A0ABR4ACG5</accession>
<proteinExistence type="predicted"/>
<evidence type="ECO:0000313" key="2">
    <source>
        <dbReference type="Proteomes" id="UP001590950"/>
    </source>
</evidence>
<name>A0ABR4ACG5_9LECA</name>
<gene>
    <name evidence="1" type="ORF">N7G274_004885</name>
</gene>
<organism evidence="1 2">
    <name type="scientific">Stereocaulon virgatum</name>
    <dbReference type="NCBI Taxonomy" id="373712"/>
    <lineage>
        <taxon>Eukaryota</taxon>
        <taxon>Fungi</taxon>
        <taxon>Dikarya</taxon>
        <taxon>Ascomycota</taxon>
        <taxon>Pezizomycotina</taxon>
        <taxon>Lecanoromycetes</taxon>
        <taxon>OSLEUM clade</taxon>
        <taxon>Lecanoromycetidae</taxon>
        <taxon>Lecanorales</taxon>
        <taxon>Lecanorineae</taxon>
        <taxon>Stereocaulaceae</taxon>
        <taxon>Stereocaulon</taxon>
    </lineage>
</organism>